<evidence type="ECO:0000313" key="3">
    <source>
        <dbReference type="Proteomes" id="UP000030428"/>
    </source>
</evidence>
<dbReference type="Pfam" id="PF14384">
    <property type="entry name" value="BrnA_antitoxin"/>
    <property type="match status" value="1"/>
</dbReference>
<proteinExistence type="predicted"/>
<name>A0A0A6P3E7_9GAMM</name>
<feature type="region of interest" description="Disordered" evidence="1">
    <location>
        <begin position="1"/>
        <end position="34"/>
    </location>
</feature>
<keyword evidence="3" id="KW-1185">Reference proteome</keyword>
<evidence type="ECO:0008006" key="4">
    <source>
        <dbReference type="Google" id="ProtNLM"/>
    </source>
</evidence>
<comment type="caution">
    <text evidence="2">The sequence shown here is derived from an EMBL/GenBank/DDBJ whole genome shotgun (WGS) entry which is preliminary data.</text>
</comment>
<gene>
    <name evidence="2" type="ORF">PN36_01470</name>
</gene>
<reference evidence="2 3" key="1">
    <citation type="journal article" date="2016" name="Front. Microbiol.">
        <title>Single-Cell (Meta-)Genomics of a Dimorphic Candidatus Thiomargarita nelsonii Reveals Genomic Plasticity.</title>
        <authorList>
            <person name="Flood B.E."/>
            <person name="Fliss P."/>
            <person name="Jones D.S."/>
            <person name="Dick G.J."/>
            <person name="Jain S."/>
            <person name="Kaster A.K."/>
            <person name="Winkel M."/>
            <person name="Mussmann M."/>
            <person name="Bailey J."/>
        </authorList>
    </citation>
    <scope>NUCLEOTIDE SEQUENCE [LARGE SCALE GENOMIC DNA]</scope>
    <source>
        <strain evidence="2">Hydrate Ridge</strain>
    </source>
</reference>
<sequence length="94" mass="11074">MRIAQERGEDQSDWERVRTAGDFEWDGQDDEDRPLSKKEMRIAISQQAHQKVSTIIQLDTEVLEYFHATGKRWQTRINEVLREYVISHGSVIQS</sequence>
<protein>
    <recommendedName>
        <fullName evidence="4">BrnA antitoxin of type II toxin-antitoxin system</fullName>
    </recommendedName>
</protein>
<accession>A0A0A6P3E7</accession>
<feature type="compositionally biased region" description="Acidic residues" evidence="1">
    <location>
        <begin position="23"/>
        <end position="32"/>
    </location>
</feature>
<feature type="compositionally biased region" description="Basic and acidic residues" evidence="1">
    <location>
        <begin position="1"/>
        <end position="21"/>
    </location>
</feature>
<evidence type="ECO:0000313" key="2">
    <source>
        <dbReference type="EMBL" id="KHD05395.1"/>
    </source>
</evidence>
<dbReference type="Proteomes" id="UP000030428">
    <property type="component" value="Unassembled WGS sequence"/>
</dbReference>
<dbReference type="AlphaFoldDB" id="A0A0A6P3E7"/>
<dbReference type="InterPro" id="IPR025528">
    <property type="entry name" value="BrnA_antitoxin"/>
</dbReference>
<evidence type="ECO:0000256" key="1">
    <source>
        <dbReference type="SAM" id="MobiDB-lite"/>
    </source>
</evidence>
<organism evidence="2 3">
    <name type="scientific">Candidatus Thiomargarita nelsonii</name>
    <dbReference type="NCBI Taxonomy" id="1003181"/>
    <lineage>
        <taxon>Bacteria</taxon>
        <taxon>Pseudomonadati</taxon>
        <taxon>Pseudomonadota</taxon>
        <taxon>Gammaproteobacteria</taxon>
        <taxon>Thiotrichales</taxon>
        <taxon>Thiotrichaceae</taxon>
        <taxon>Thiomargarita</taxon>
    </lineage>
</organism>
<dbReference type="EMBL" id="JSZA02000004">
    <property type="protein sequence ID" value="KHD05395.1"/>
    <property type="molecule type" value="Genomic_DNA"/>
</dbReference>